<reference evidence="2" key="1">
    <citation type="submission" date="2023-06" db="EMBL/GenBank/DDBJ databases">
        <authorList>
            <consortium name="Lawrence Berkeley National Laboratory"/>
            <person name="Ahrendt S."/>
            <person name="Sahu N."/>
            <person name="Indic B."/>
            <person name="Wong-Bajracharya J."/>
            <person name="Merenyi Z."/>
            <person name="Ke H.-M."/>
            <person name="Monk M."/>
            <person name="Kocsube S."/>
            <person name="Drula E."/>
            <person name="Lipzen A."/>
            <person name="Balint B."/>
            <person name="Henrissat B."/>
            <person name="Andreopoulos B."/>
            <person name="Martin F.M."/>
            <person name="Harder C.B."/>
            <person name="Rigling D."/>
            <person name="Ford K.L."/>
            <person name="Foster G.D."/>
            <person name="Pangilinan J."/>
            <person name="Papanicolaou A."/>
            <person name="Barry K."/>
            <person name="LaButti K."/>
            <person name="Viragh M."/>
            <person name="Koriabine M."/>
            <person name="Yan M."/>
            <person name="Riley R."/>
            <person name="Champramary S."/>
            <person name="Plett K.L."/>
            <person name="Tsai I.J."/>
            <person name="Slot J."/>
            <person name="Sipos G."/>
            <person name="Plett J."/>
            <person name="Nagy L.G."/>
            <person name="Grigoriev I.V."/>
        </authorList>
    </citation>
    <scope>NUCLEOTIDE SEQUENCE</scope>
    <source>
        <strain evidence="2">CCBAS 213</strain>
    </source>
</reference>
<accession>A0AA39JJF3</accession>
<name>A0AA39JJF3_ARMTA</name>
<keyword evidence="1" id="KW-0732">Signal</keyword>
<dbReference type="EMBL" id="JAUEPS010000056">
    <property type="protein sequence ID" value="KAK0443887.1"/>
    <property type="molecule type" value="Genomic_DNA"/>
</dbReference>
<sequence>MKTSSILSLFVTVPLVSAVNITVSVGKDDSTGQKGLGFNPPYIYPNIGDLIVFVFQSGTHSVVESNFTKPCVPNGRFDTGVQTVPDSAAVDSPDLPRFEYYINSTDSLWFSDQAGNNCNQGAIFCINPTAAQTADQFQSNAMAAPINDTTSAANGSSTSAPPVPIRSSSGLGLTAVICRNFCTDVCDKTCFYVDLTQKHFSGHT</sequence>
<dbReference type="InterPro" id="IPR008972">
    <property type="entry name" value="Cupredoxin"/>
</dbReference>
<dbReference type="PANTHER" id="PTHR34883:SF15">
    <property type="entry name" value="EXTRACELLULAR SERINE-RICH PROTEIN"/>
    <property type="match status" value="1"/>
</dbReference>
<dbReference type="SUPFAM" id="SSF49503">
    <property type="entry name" value="Cupredoxins"/>
    <property type="match status" value="1"/>
</dbReference>
<dbReference type="RefSeq" id="XP_060324854.1">
    <property type="nucleotide sequence ID" value="XM_060468040.1"/>
</dbReference>
<proteinExistence type="predicted"/>
<comment type="caution">
    <text evidence="2">The sequence shown here is derived from an EMBL/GenBank/DDBJ whole genome shotgun (WGS) entry which is preliminary data.</text>
</comment>
<dbReference type="Proteomes" id="UP001175211">
    <property type="component" value="Unassembled WGS sequence"/>
</dbReference>
<protein>
    <submittedName>
        <fullName evidence="2">Uncharacterized protein</fullName>
    </submittedName>
</protein>
<feature type="signal peptide" evidence="1">
    <location>
        <begin position="1"/>
        <end position="18"/>
    </location>
</feature>
<evidence type="ECO:0000313" key="2">
    <source>
        <dbReference type="EMBL" id="KAK0443887.1"/>
    </source>
</evidence>
<gene>
    <name evidence="2" type="ORF">EV420DRAFT_1277632</name>
</gene>
<dbReference type="GeneID" id="85351588"/>
<evidence type="ECO:0000313" key="3">
    <source>
        <dbReference type="Proteomes" id="UP001175211"/>
    </source>
</evidence>
<evidence type="ECO:0000256" key="1">
    <source>
        <dbReference type="SAM" id="SignalP"/>
    </source>
</evidence>
<dbReference type="PANTHER" id="PTHR34883">
    <property type="entry name" value="SERINE-RICH PROTEIN, PUTATIVE-RELATED-RELATED"/>
    <property type="match status" value="1"/>
</dbReference>
<dbReference type="AlphaFoldDB" id="A0AA39JJF3"/>
<dbReference type="InterPro" id="IPR052953">
    <property type="entry name" value="Ser-rich/MCO-related"/>
</dbReference>
<dbReference type="Gene3D" id="2.60.40.420">
    <property type="entry name" value="Cupredoxins - blue copper proteins"/>
    <property type="match status" value="1"/>
</dbReference>
<organism evidence="2 3">
    <name type="scientific">Armillaria tabescens</name>
    <name type="common">Ringless honey mushroom</name>
    <name type="synonym">Agaricus tabescens</name>
    <dbReference type="NCBI Taxonomy" id="1929756"/>
    <lineage>
        <taxon>Eukaryota</taxon>
        <taxon>Fungi</taxon>
        <taxon>Dikarya</taxon>
        <taxon>Basidiomycota</taxon>
        <taxon>Agaricomycotina</taxon>
        <taxon>Agaricomycetes</taxon>
        <taxon>Agaricomycetidae</taxon>
        <taxon>Agaricales</taxon>
        <taxon>Marasmiineae</taxon>
        <taxon>Physalacriaceae</taxon>
        <taxon>Desarmillaria</taxon>
    </lineage>
</organism>
<feature type="chain" id="PRO_5041352564" evidence="1">
    <location>
        <begin position="19"/>
        <end position="204"/>
    </location>
</feature>
<keyword evidence="3" id="KW-1185">Reference proteome</keyword>